<dbReference type="InterPro" id="IPR009003">
    <property type="entry name" value="Peptidase_S1_PA"/>
</dbReference>
<keyword evidence="2" id="KW-0800">Toxin</keyword>
<evidence type="ECO:0000256" key="3">
    <source>
        <dbReference type="ARBA" id="ARBA00023157"/>
    </source>
</evidence>
<dbReference type="PANTHER" id="PTHR24260">
    <property type="match status" value="1"/>
</dbReference>
<protein>
    <submittedName>
        <fullName evidence="10">Transmembrane protease serine 9-like</fullName>
    </submittedName>
</protein>
<dbReference type="PRINTS" id="PR00722">
    <property type="entry name" value="CHYMOTRYPSIN"/>
</dbReference>
<evidence type="ECO:0000256" key="7">
    <source>
        <dbReference type="RuleBase" id="RU363034"/>
    </source>
</evidence>
<sequence length="578" mass="61795">MFTKFVLFSLLVTLCATDDCAEGNCVRNKNARMIGGGISEANSRPFQVALLLRVGVNGEQGFCGGALVHADWVLTAAHCCFHNNQQVDNVQAVLGAHSLYDRYENGRRIVNVAEVVPHPDFEPDTFTNDIALLKLANTIQLTDTIDTVRLPYQRISSYNFAGMGAIASGWGIAAEGVTFVSPTLREKLMTVMTDPLCNTSYFGQLPANTVCGYSGLAGTCKGDNGGPFTIVYNATEETILIGVASFVGAGGCSDDVPSVFTRVQRYLTWISDVTGILRVLLESPKMGPLLFALCLLGGAAARQPVALPWDNYHESVGIPLASRIKEAENAWMSGDSFGTRIVGGAAAPVNGYPYLAGLLITFWDHPGTSACGSSLLSSNRLVTAAHCWFHSLQANQFVVVLGSQYLFYGGTRVATSNVIMHPQYVPRTLLNDVAMILLPTNVFFSNSIQPIALPNSNELWNQFNGQWAVAAGYGKTNDQQAGVSVNSFVSHVNLQVITVWQCQAVFGTIAQPSNICTSGAGGVGICGGDSGGPLVVNHNGRDILIGISSFVANNGCQLGFPSGFARVTSFYNFIMQYM</sequence>
<comment type="function">
    <text evidence="5">Fibrinolytic activity; shows preferential cleavage of Arg-Gly bonds in all three fibrinogen chains. Contact with the caterpillars causes severe bleeding, due the anticoagulant effect of the protein.</text>
</comment>
<dbReference type="PANTHER" id="PTHR24260:SF136">
    <property type="entry name" value="GH08193P-RELATED"/>
    <property type="match status" value="1"/>
</dbReference>
<dbReference type="InterPro" id="IPR001254">
    <property type="entry name" value="Trypsin_dom"/>
</dbReference>
<dbReference type="InterPro" id="IPR001314">
    <property type="entry name" value="Peptidase_S1A"/>
</dbReference>
<evidence type="ECO:0000256" key="4">
    <source>
        <dbReference type="ARBA" id="ARBA00023240"/>
    </source>
</evidence>
<reference evidence="10" key="1">
    <citation type="submission" date="2025-08" db="UniProtKB">
        <authorList>
            <consortium name="RefSeq"/>
        </authorList>
    </citation>
    <scope>IDENTIFICATION</scope>
</reference>
<keyword evidence="7" id="KW-0378">Hydrolase</keyword>
<keyword evidence="7" id="KW-0645">Protease</keyword>
<keyword evidence="3" id="KW-1015">Disulfide bond</keyword>
<evidence type="ECO:0000256" key="5">
    <source>
        <dbReference type="ARBA" id="ARBA00055534"/>
    </source>
</evidence>
<keyword evidence="4" id="KW-1199">Hemostasis impairing toxin</keyword>
<organism evidence="10">
    <name type="scientific">Papilio xuthus</name>
    <name type="common">Asian swallowtail butterfly</name>
    <dbReference type="NCBI Taxonomy" id="66420"/>
    <lineage>
        <taxon>Eukaryota</taxon>
        <taxon>Metazoa</taxon>
        <taxon>Ecdysozoa</taxon>
        <taxon>Arthropoda</taxon>
        <taxon>Hexapoda</taxon>
        <taxon>Insecta</taxon>
        <taxon>Pterygota</taxon>
        <taxon>Neoptera</taxon>
        <taxon>Endopterygota</taxon>
        <taxon>Lepidoptera</taxon>
        <taxon>Glossata</taxon>
        <taxon>Ditrysia</taxon>
        <taxon>Papilionoidea</taxon>
        <taxon>Papilionidae</taxon>
        <taxon>Papilioninae</taxon>
        <taxon>Papilio</taxon>
    </lineage>
</organism>
<dbReference type="InterPro" id="IPR018114">
    <property type="entry name" value="TRYPSIN_HIS"/>
</dbReference>
<dbReference type="PROSITE" id="PS00135">
    <property type="entry name" value="TRYPSIN_SER"/>
    <property type="match status" value="1"/>
</dbReference>
<evidence type="ECO:0000313" key="10">
    <source>
        <dbReference type="RefSeq" id="XP_013172747.1"/>
    </source>
</evidence>
<dbReference type="Gene3D" id="2.40.10.10">
    <property type="entry name" value="Trypsin-like serine proteases"/>
    <property type="match status" value="2"/>
</dbReference>
<dbReference type="KEGG" id="pxu:106121580"/>
<keyword evidence="6" id="KW-1205">Fibrinolytic toxin</keyword>
<comment type="subcellular location">
    <subcellularLocation>
        <location evidence="1">Secreted</location>
        <location evidence="1">Extracellular space</location>
    </subcellularLocation>
</comment>
<dbReference type="SUPFAM" id="SSF50494">
    <property type="entry name" value="Trypsin-like serine proteases"/>
    <property type="match status" value="2"/>
</dbReference>
<evidence type="ECO:0000256" key="2">
    <source>
        <dbReference type="ARBA" id="ARBA00022656"/>
    </source>
</evidence>
<dbReference type="GO" id="GO:0090729">
    <property type="term" value="F:toxin activity"/>
    <property type="evidence" value="ECO:0007669"/>
    <property type="project" value="UniProtKB-KW"/>
</dbReference>
<keyword evidence="7" id="KW-0720">Serine protease</keyword>
<name>A0AAJ6ZHL2_PAPXU</name>
<evidence type="ECO:0000256" key="6">
    <source>
        <dbReference type="ARBA" id="ARBA00084094"/>
    </source>
</evidence>
<accession>A0AAJ6ZHL2</accession>
<feature type="domain" description="Peptidase S1" evidence="9">
    <location>
        <begin position="33"/>
        <end position="275"/>
    </location>
</feature>
<dbReference type="AlphaFoldDB" id="A0AAJ6ZHL2"/>
<dbReference type="Pfam" id="PF00089">
    <property type="entry name" value="Trypsin"/>
    <property type="match status" value="2"/>
</dbReference>
<dbReference type="FunFam" id="2.40.10.10:FF:000068">
    <property type="entry name" value="transmembrane protease serine 2"/>
    <property type="match status" value="1"/>
</dbReference>
<dbReference type="InterPro" id="IPR043504">
    <property type="entry name" value="Peptidase_S1_PA_chymotrypsin"/>
</dbReference>
<evidence type="ECO:0000259" key="9">
    <source>
        <dbReference type="PROSITE" id="PS50240"/>
    </source>
</evidence>
<dbReference type="PROSITE" id="PS50240">
    <property type="entry name" value="TRYPSIN_DOM"/>
    <property type="match status" value="2"/>
</dbReference>
<dbReference type="RefSeq" id="XP_013172747.1">
    <property type="nucleotide sequence ID" value="XM_013317293.1"/>
</dbReference>
<gene>
    <name evidence="10" type="primary">LOC106121580</name>
</gene>
<evidence type="ECO:0000256" key="8">
    <source>
        <dbReference type="SAM" id="SignalP"/>
    </source>
</evidence>
<dbReference type="GO" id="GO:0005576">
    <property type="term" value="C:extracellular region"/>
    <property type="evidence" value="ECO:0007669"/>
    <property type="project" value="UniProtKB-SubCell"/>
</dbReference>
<dbReference type="FunFam" id="2.40.10.10:FF:000005">
    <property type="entry name" value="Serine protease 37"/>
    <property type="match status" value="1"/>
</dbReference>
<dbReference type="GO" id="GO:0004252">
    <property type="term" value="F:serine-type endopeptidase activity"/>
    <property type="evidence" value="ECO:0007669"/>
    <property type="project" value="InterPro"/>
</dbReference>
<evidence type="ECO:0000256" key="1">
    <source>
        <dbReference type="ARBA" id="ARBA00004239"/>
    </source>
</evidence>
<dbReference type="Proteomes" id="UP000694872">
    <property type="component" value="Unplaced"/>
</dbReference>
<feature type="domain" description="Peptidase S1" evidence="9">
    <location>
        <begin position="341"/>
        <end position="578"/>
    </location>
</feature>
<feature type="chain" id="PRO_5042500907" evidence="8">
    <location>
        <begin position="18"/>
        <end position="578"/>
    </location>
</feature>
<dbReference type="InterPro" id="IPR033116">
    <property type="entry name" value="TRYPSIN_SER"/>
</dbReference>
<feature type="signal peptide" evidence="8">
    <location>
        <begin position="1"/>
        <end position="17"/>
    </location>
</feature>
<dbReference type="InterPro" id="IPR051333">
    <property type="entry name" value="CLIP_Serine_Protease"/>
</dbReference>
<dbReference type="PROSITE" id="PS00134">
    <property type="entry name" value="TRYPSIN_HIS"/>
    <property type="match status" value="2"/>
</dbReference>
<keyword evidence="8" id="KW-0732">Signal</keyword>
<dbReference type="SMART" id="SM00020">
    <property type="entry name" value="Tryp_SPc"/>
    <property type="match status" value="2"/>
</dbReference>
<dbReference type="GeneID" id="106121580"/>
<dbReference type="GO" id="GO:0006508">
    <property type="term" value="P:proteolysis"/>
    <property type="evidence" value="ECO:0007669"/>
    <property type="project" value="UniProtKB-KW"/>
</dbReference>
<dbReference type="CDD" id="cd00190">
    <property type="entry name" value="Tryp_SPc"/>
    <property type="match status" value="2"/>
</dbReference>
<proteinExistence type="predicted"/>